<feature type="compositionally biased region" description="Polar residues" evidence="7">
    <location>
        <begin position="1"/>
        <end position="31"/>
    </location>
</feature>
<evidence type="ECO:0000256" key="5">
    <source>
        <dbReference type="ARBA" id="ARBA00023242"/>
    </source>
</evidence>
<dbReference type="GO" id="GO:0003677">
    <property type="term" value="F:DNA binding"/>
    <property type="evidence" value="ECO:0007669"/>
    <property type="project" value="UniProtKB-KW"/>
</dbReference>
<evidence type="ECO:0000256" key="4">
    <source>
        <dbReference type="ARBA" id="ARBA00023163"/>
    </source>
</evidence>
<dbReference type="STRING" id="5539.A0A3E2HLR4"/>
<comment type="caution">
    <text evidence="8">The sequence shown here is derived from an EMBL/GenBank/DDBJ whole genome shotgun (WGS) entry which is preliminary data.</text>
</comment>
<keyword evidence="5 6" id="KW-0539">Nucleus</keyword>
<dbReference type="GO" id="GO:0005634">
    <property type="term" value="C:nucleus"/>
    <property type="evidence" value="ECO:0007669"/>
    <property type="project" value="UniProtKB-SubCell"/>
</dbReference>
<comment type="similarity">
    <text evidence="6">Belongs to the NFYA/HAP2 subunit family.</text>
</comment>
<dbReference type="PROSITE" id="PS51152">
    <property type="entry name" value="NFYA_HAP2_2"/>
    <property type="match status" value="1"/>
</dbReference>
<dbReference type="Gene3D" id="6.10.250.2430">
    <property type="match status" value="1"/>
</dbReference>
<evidence type="ECO:0000256" key="3">
    <source>
        <dbReference type="ARBA" id="ARBA00023125"/>
    </source>
</evidence>
<feature type="compositionally biased region" description="Acidic residues" evidence="7">
    <location>
        <begin position="349"/>
        <end position="364"/>
    </location>
</feature>
<keyword evidence="9" id="KW-1185">Reference proteome</keyword>
<proteinExistence type="inferred from homology"/>
<feature type="compositionally biased region" description="Low complexity" evidence="7">
    <location>
        <begin position="63"/>
        <end position="73"/>
    </location>
</feature>
<keyword evidence="2 6" id="KW-0805">Transcription regulation</keyword>
<reference evidence="8 9" key="1">
    <citation type="submission" date="2018-05" db="EMBL/GenBank/DDBJ databases">
        <title>Draft genome sequence of Scytalidium lignicola DSM 105466, a ubiquitous saprotrophic fungus.</title>
        <authorList>
            <person name="Buettner E."/>
            <person name="Gebauer A.M."/>
            <person name="Hofrichter M."/>
            <person name="Liers C."/>
            <person name="Kellner H."/>
        </authorList>
    </citation>
    <scope>NUCLEOTIDE SEQUENCE [LARGE SCALE GENOMIC DNA]</scope>
    <source>
        <strain evidence="8 9">DSM 105466</strain>
    </source>
</reference>
<feature type="compositionally biased region" description="Polar residues" evidence="7">
    <location>
        <begin position="148"/>
        <end position="157"/>
    </location>
</feature>
<feature type="compositionally biased region" description="Polar residues" evidence="7">
    <location>
        <begin position="38"/>
        <end position="58"/>
    </location>
</feature>
<name>A0A3E2HLR4_SCYLI</name>
<dbReference type="AlphaFoldDB" id="A0A3E2HLR4"/>
<keyword evidence="4 6" id="KW-0804">Transcription</keyword>
<feature type="non-terminal residue" evidence="8">
    <location>
        <position position="1"/>
    </location>
</feature>
<sequence>MMEYAQYQQPAQSQHGHTQAHLQGGYPNSGQHPGAGPSITSPAQQPLHSQHQVHTQASPILPPGQQQAAQNQGHPIHQQMNYQPAYAVPQPGMHYGMPEMRQAAAMAATAAASGQAYPYAMPDSGLPQTSPRMAGVPVKKETRPGPRSPTQMSNQIGHQLPQVPQGRRMSQQVASPAVPTTQQPNMNHRGPTTSVMPPMPPTQQVPHPQSPELVSGAVEESPLYVNAKQFHRILKRRVARQRLEEALRLTSKGRKPYLHESRHNHAMRRPRGPGGRFLTADEVAEIERNKTASDNTVGGGVGGEGADGKGDSETPNKGTAPASQGSGMKRKAEGEIQTPSKKSKTERDSAEDEEDDEDDGEDDG</sequence>
<feature type="region of interest" description="Disordered" evidence="7">
    <location>
        <begin position="1"/>
        <end position="75"/>
    </location>
</feature>
<feature type="compositionally biased region" description="Polar residues" evidence="7">
    <location>
        <begin position="315"/>
        <end position="326"/>
    </location>
</feature>
<dbReference type="PANTHER" id="PTHR12632">
    <property type="entry name" value="TRANSCRIPTION FACTOR NF-Y ALPHA-RELATED"/>
    <property type="match status" value="1"/>
</dbReference>
<dbReference type="SMART" id="SM00521">
    <property type="entry name" value="CBF"/>
    <property type="match status" value="1"/>
</dbReference>
<comment type="subcellular location">
    <subcellularLocation>
        <location evidence="1 6">Nucleus</location>
    </subcellularLocation>
</comment>
<evidence type="ECO:0000313" key="8">
    <source>
        <dbReference type="EMBL" id="RFU34338.1"/>
    </source>
</evidence>
<dbReference type="InterPro" id="IPR001289">
    <property type="entry name" value="NFYA"/>
</dbReference>
<gene>
    <name evidence="8" type="ORF">B7463_g2006</name>
</gene>
<dbReference type="OMA" id="MGSQVQM"/>
<dbReference type="Pfam" id="PF02045">
    <property type="entry name" value="CBFB_NFYA"/>
    <property type="match status" value="1"/>
</dbReference>
<dbReference type="Proteomes" id="UP000258309">
    <property type="component" value="Unassembled WGS sequence"/>
</dbReference>
<accession>A0A3E2HLR4</accession>
<feature type="non-terminal residue" evidence="8">
    <location>
        <position position="364"/>
    </location>
</feature>
<feature type="region of interest" description="Disordered" evidence="7">
    <location>
        <begin position="254"/>
        <end position="364"/>
    </location>
</feature>
<keyword evidence="3 6" id="KW-0238">DNA-binding</keyword>
<comment type="subunit">
    <text evidence="6">Heterotrimer.</text>
</comment>
<dbReference type="PRINTS" id="PR00616">
    <property type="entry name" value="CCAATSUBUNTB"/>
</dbReference>
<feature type="compositionally biased region" description="Polar residues" evidence="7">
    <location>
        <begin position="168"/>
        <end position="186"/>
    </location>
</feature>
<evidence type="ECO:0000256" key="1">
    <source>
        <dbReference type="ARBA" id="ARBA00004123"/>
    </source>
</evidence>
<dbReference type="GO" id="GO:0003700">
    <property type="term" value="F:DNA-binding transcription factor activity"/>
    <property type="evidence" value="ECO:0007669"/>
    <property type="project" value="UniProtKB-UniRule"/>
</dbReference>
<protein>
    <recommendedName>
        <fullName evidence="6">Transcriptional activator HAP2</fullName>
    </recommendedName>
</protein>
<evidence type="ECO:0000313" key="9">
    <source>
        <dbReference type="Proteomes" id="UP000258309"/>
    </source>
</evidence>
<feature type="region of interest" description="Disordered" evidence="7">
    <location>
        <begin position="126"/>
        <end position="213"/>
    </location>
</feature>
<evidence type="ECO:0000256" key="7">
    <source>
        <dbReference type="SAM" id="MobiDB-lite"/>
    </source>
</evidence>
<comment type="function">
    <text evidence="6">Component of the sequence-specific heterotrimeric transcription factor (NF-Y) which specifically recognizes a 5'-CCAAT-3' box motif found in the promoters of its target genes.</text>
</comment>
<evidence type="ECO:0000256" key="6">
    <source>
        <dbReference type="RuleBase" id="RU367155"/>
    </source>
</evidence>
<dbReference type="OrthoDB" id="1097733at2759"/>
<evidence type="ECO:0000256" key="2">
    <source>
        <dbReference type="ARBA" id="ARBA00023015"/>
    </source>
</evidence>
<dbReference type="EMBL" id="NCSJ02000022">
    <property type="protein sequence ID" value="RFU34338.1"/>
    <property type="molecule type" value="Genomic_DNA"/>
</dbReference>
<organism evidence="8 9">
    <name type="scientific">Scytalidium lignicola</name>
    <name type="common">Hyphomycete</name>
    <dbReference type="NCBI Taxonomy" id="5539"/>
    <lineage>
        <taxon>Eukaryota</taxon>
        <taxon>Fungi</taxon>
        <taxon>Dikarya</taxon>
        <taxon>Ascomycota</taxon>
        <taxon>Pezizomycotina</taxon>
        <taxon>Leotiomycetes</taxon>
        <taxon>Leotiomycetes incertae sedis</taxon>
        <taxon>Scytalidium</taxon>
    </lineage>
</organism>